<accession>A0A1C7N6Y6</accession>
<keyword evidence="1" id="KW-0175">Coiled coil</keyword>
<feature type="coiled-coil region" evidence="1">
    <location>
        <begin position="28"/>
        <end position="58"/>
    </location>
</feature>
<keyword evidence="2" id="KW-0812">Transmembrane</keyword>
<evidence type="ECO:0000256" key="1">
    <source>
        <dbReference type="SAM" id="Coils"/>
    </source>
</evidence>
<keyword evidence="4" id="KW-1185">Reference proteome</keyword>
<evidence type="ECO:0000313" key="4">
    <source>
        <dbReference type="Proteomes" id="UP000093000"/>
    </source>
</evidence>
<keyword evidence="2" id="KW-0472">Membrane</keyword>
<proteinExistence type="predicted"/>
<comment type="caution">
    <text evidence="3">The sequence shown here is derived from an EMBL/GenBank/DDBJ whole genome shotgun (WGS) entry which is preliminary data.</text>
</comment>
<sequence length="154" mass="17662">MANVNQIMFMAIVAIIFTLTLIGIYILMNKANERKRQLIDLEQRLHAQEELLQRQQEIEKCQPAMVKEGHQIHQAPSYVIMTPQKEKKKSDRESFLDKVYGFRSATSPFIAETTSNKVAPKSSSFLQMTERAPPAYGDIKASVYIKSTDLIREK</sequence>
<evidence type="ECO:0000313" key="3">
    <source>
        <dbReference type="EMBL" id="OBZ84852.1"/>
    </source>
</evidence>
<organism evidence="3 4">
    <name type="scientific">Choanephora cucurbitarum</name>
    <dbReference type="NCBI Taxonomy" id="101091"/>
    <lineage>
        <taxon>Eukaryota</taxon>
        <taxon>Fungi</taxon>
        <taxon>Fungi incertae sedis</taxon>
        <taxon>Mucoromycota</taxon>
        <taxon>Mucoromycotina</taxon>
        <taxon>Mucoromycetes</taxon>
        <taxon>Mucorales</taxon>
        <taxon>Mucorineae</taxon>
        <taxon>Choanephoraceae</taxon>
        <taxon>Choanephoroideae</taxon>
        <taxon>Choanephora</taxon>
    </lineage>
</organism>
<dbReference type="OrthoDB" id="2253209at2759"/>
<dbReference type="AlphaFoldDB" id="A0A1C7N6Y6"/>
<name>A0A1C7N6Y6_9FUNG</name>
<dbReference type="InParanoid" id="A0A1C7N6Y6"/>
<evidence type="ECO:0000256" key="2">
    <source>
        <dbReference type="SAM" id="Phobius"/>
    </source>
</evidence>
<protein>
    <submittedName>
        <fullName evidence="3">Uncharacterized protein</fullName>
    </submittedName>
</protein>
<gene>
    <name evidence="3" type="ORF">A0J61_07095</name>
</gene>
<feature type="transmembrane region" description="Helical" evidence="2">
    <location>
        <begin position="6"/>
        <end position="28"/>
    </location>
</feature>
<dbReference type="Proteomes" id="UP000093000">
    <property type="component" value="Unassembled WGS sequence"/>
</dbReference>
<dbReference type="EMBL" id="LUGH01000462">
    <property type="protein sequence ID" value="OBZ84852.1"/>
    <property type="molecule type" value="Genomic_DNA"/>
</dbReference>
<reference evidence="3 4" key="1">
    <citation type="submission" date="2016-03" db="EMBL/GenBank/DDBJ databases">
        <title>Choanephora cucurbitarum.</title>
        <authorList>
            <person name="Min B."/>
            <person name="Park H."/>
            <person name="Park J.-H."/>
            <person name="Shin H.-D."/>
            <person name="Choi I.-G."/>
        </authorList>
    </citation>
    <scope>NUCLEOTIDE SEQUENCE [LARGE SCALE GENOMIC DNA]</scope>
    <source>
        <strain evidence="3 4">KUS-F28377</strain>
    </source>
</reference>
<keyword evidence="2" id="KW-1133">Transmembrane helix</keyword>